<evidence type="ECO:0000313" key="4">
    <source>
        <dbReference type="Proteomes" id="UP000199524"/>
    </source>
</evidence>
<dbReference type="PANTHER" id="PTHR47216:SF4">
    <property type="entry name" value="OS01G0859400 PROTEIN"/>
    <property type="match status" value="1"/>
</dbReference>
<dbReference type="AlphaFoldDB" id="A0A1H1RZK6"/>
<accession>A0A1H1RZK6</accession>
<feature type="transmembrane region" description="Helical" evidence="1">
    <location>
        <begin position="247"/>
        <end position="269"/>
    </location>
</feature>
<dbReference type="PROSITE" id="PS50056">
    <property type="entry name" value="TYR_PHOSPHATASE_2"/>
    <property type="match status" value="1"/>
</dbReference>
<proteinExistence type="predicted"/>
<gene>
    <name evidence="3" type="ORF">SAMN05216598_1506</name>
</gene>
<dbReference type="CDD" id="cd03386">
    <property type="entry name" value="PAP2_Aur1_like"/>
    <property type="match status" value="1"/>
</dbReference>
<dbReference type="InterPro" id="IPR029021">
    <property type="entry name" value="Prot-tyrosine_phosphatase-like"/>
</dbReference>
<dbReference type="InterPro" id="IPR020422">
    <property type="entry name" value="TYR_PHOSPHATASE_DUAL_dom"/>
</dbReference>
<dbReference type="SMART" id="SM00195">
    <property type="entry name" value="DSPc"/>
    <property type="match status" value="1"/>
</dbReference>
<feature type="transmembrane region" description="Helical" evidence="1">
    <location>
        <begin position="133"/>
        <end position="152"/>
    </location>
</feature>
<dbReference type="Gene3D" id="3.90.190.10">
    <property type="entry name" value="Protein tyrosine phosphatase superfamily"/>
    <property type="match status" value="1"/>
</dbReference>
<feature type="domain" description="Tyrosine specific protein phosphatases" evidence="2">
    <location>
        <begin position="365"/>
        <end position="430"/>
    </location>
</feature>
<feature type="transmembrane region" description="Helical" evidence="1">
    <location>
        <begin position="89"/>
        <end position="113"/>
    </location>
</feature>
<dbReference type="GeneID" id="300206517"/>
<keyword evidence="4" id="KW-1185">Reference proteome</keyword>
<dbReference type="CDD" id="cd14527">
    <property type="entry name" value="DSP_bac"/>
    <property type="match status" value="1"/>
</dbReference>
<dbReference type="EMBL" id="LT629777">
    <property type="protein sequence ID" value="SDS41093.1"/>
    <property type="molecule type" value="Genomic_DNA"/>
</dbReference>
<dbReference type="Proteomes" id="UP000199524">
    <property type="component" value="Chromosome I"/>
</dbReference>
<dbReference type="RefSeq" id="WP_090203648.1">
    <property type="nucleotide sequence ID" value="NZ_LT629777.1"/>
</dbReference>
<feature type="transmembrane region" description="Helical" evidence="1">
    <location>
        <begin position="159"/>
        <end position="177"/>
    </location>
</feature>
<organism evidence="3 4">
    <name type="scientific">Pseudomonas asplenii</name>
    <dbReference type="NCBI Taxonomy" id="53407"/>
    <lineage>
        <taxon>Bacteria</taxon>
        <taxon>Pseudomonadati</taxon>
        <taxon>Pseudomonadota</taxon>
        <taxon>Gammaproteobacteria</taxon>
        <taxon>Pseudomonadales</taxon>
        <taxon>Pseudomonadaceae</taxon>
        <taxon>Pseudomonas</taxon>
    </lineage>
</organism>
<keyword evidence="1" id="KW-0812">Transmembrane</keyword>
<evidence type="ECO:0000313" key="3">
    <source>
        <dbReference type="EMBL" id="SDS41093.1"/>
    </source>
</evidence>
<dbReference type="Pfam" id="PF00782">
    <property type="entry name" value="DSPc"/>
    <property type="match status" value="1"/>
</dbReference>
<name>A0A1H1RZK6_9PSED</name>
<reference evidence="4" key="1">
    <citation type="submission" date="2016-10" db="EMBL/GenBank/DDBJ databases">
        <authorList>
            <person name="Varghese N."/>
            <person name="Submissions S."/>
        </authorList>
    </citation>
    <scope>NUCLEOTIDE SEQUENCE [LARGE SCALE GENOMIC DNA]</scope>
    <source>
        <strain evidence="4">ATCC 23835</strain>
    </source>
</reference>
<feature type="transmembrane region" description="Helical" evidence="1">
    <location>
        <begin position="222"/>
        <end position="241"/>
    </location>
</feature>
<keyword evidence="1" id="KW-1133">Transmembrane helix</keyword>
<dbReference type="InterPro" id="IPR000340">
    <property type="entry name" value="Dual-sp_phosphatase_cat-dom"/>
</dbReference>
<dbReference type="InterPro" id="IPR000387">
    <property type="entry name" value="Tyr_Pase_dom"/>
</dbReference>
<dbReference type="SUPFAM" id="SSF52799">
    <property type="entry name" value="(Phosphotyrosine protein) phosphatases II"/>
    <property type="match status" value="1"/>
</dbReference>
<evidence type="ECO:0000256" key="1">
    <source>
        <dbReference type="SAM" id="Phobius"/>
    </source>
</evidence>
<sequence>MMDTTAREAGLLKRAVLWLLLLAPLFFSSYGFATWYTAQRTDVGTYVFGWEHQIPFWAWTIVPYWSIDLLYGLSLLLPRSKRELDRHALRLLTAQVIAVSCFLLWPLTFTFARPPLDGVFGWLFAVLAGFDKPFNQAPSLHIALLVILWVMYRRHFNGAGRWLVHGWFALIGVSVLTTYQHHFIDVPTGALAGWLCVWLWPDDRPNPLAMARLAGDGQRLRLATRYGLAALLLAAFAGYFAGTALWLFWPALAVALVALNYALFGAAGFQKRADGSLSPAARWLFAPYRAAAWINSRLWTRSHPQPDPVVDNLWLGRLPNRAELKAGPFKAIVDLCAELPLHPQGQAYRHIPVLDLVAPSAEQCREAALSIEQLREHGPLLVCCALGYSRSATAVAAWLLHSGRVKDLDEALALIRAARPGVVLQPTHRQALEAMIHLQPAAAPAHPRIADVR</sequence>
<dbReference type="PANTHER" id="PTHR47216">
    <property type="match status" value="1"/>
</dbReference>
<feature type="transmembrane region" description="Helical" evidence="1">
    <location>
        <begin position="57"/>
        <end position="77"/>
    </location>
</feature>
<evidence type="ECO:0000259" key="2">
    <source>
        <dbReference type="PROSITE" id="PS50056"/>
    </source>
</evidence>
<keyword evidence="1" id="KW-0472">Membrane</keyword>
<protein>
    <submittedName>
        <fullName evidence="3">Dual specificity phosphatase, catalytic domain</fullName>
    </submittedName>
</protein>